<dbReference type="PANTHER" id="PTHR43617:SF2">
    <property type="entry name" value="UPF0039 PROTEIN SLL0451"/>
    <property type="match status" value="1"/>
</dbReference>
<keyword evidence="3" id="KW-1185">Reference proteome</keyword>
<comment type="caution">
    <text evidence="2">The sequence shown here is derived from an EMBL/GenBank/DDBJ whole genome shotgun (WGS) entry which is preliminary data.</text>
</comment>
<proteinExistence type="predicted"/>
<reference evidence="2 3" key="1">
    <citation type="submission" date="2021-04" db="EMBL/GenBank/DDBJ databases">
        <title>Pseudomonas boanensis sp. nov., a bacterium isolated from river water used for household purposes in Boane District, Mozambique.</title>
        <authorList>
            <person name="Nicklasson M."/>
            <person name="Martin-Rodriguez A.J."/>
            <person name="Thorell K."/>
            <person name="Neves L."/>
            <person name="Mussagy A."/>
            <person name="Rydberg H.A."/>
            <person name="Hernroth B."/>
            <person name="Svensson-Stadler L."/>
            <person name="Sjoling A."/>
        </authorList>
    </citation>
    <scope>NUCLEOTIDE SEQUENCE [LARGE SCALE GENOMIC DNA]</scope>
    <source>
        <strain evidence="2 3">DB1</strain>
    </source>
</reference>
<dbReference type="PROSITE" id="PS51186">
    <property type="entry name" value="GNAT"/>
    <property type="match status" value="1"/>
</dbReference>
<dbReference type="CDD" id="cd04301">
    <property type="entry name" value="NAT_SF"/>
    <property type="match status" value="1"/>
</dbReference>
<dbReference type="SUPFAM" id="SSF55729">
    <property type="entry name" value="Acyl-CoA N-acyltransferases (Nat)"/>
    <property type="match status" value="1"/>
</dbReference>
<protein>
    <submittedName>
        <fullName evidence="2">N-acetyltransferase</fullName>
    </submittedName>
</protein>
<dbReference type="Pfam" id="PF13508">
    <property type="entry name" value="Acetyltransf_7"/>
    <property type="match status" value="1"/>
</dbReference>
<dbReference type="Gene3D" id="3.40.630.30">
    <property type="match status" value="1"/>
</dbReference>
<dbReference type="InterPro" id="IPR016181">
    <property type="entry name" value="Acyl_CoA_acyltransferase"/>
</dbReference>
<dbReference type="EMBL" id="JAGTIS010000006">
    <property type="protein sequence ID" value="MBT8766993.1"/>
    <property type="molecule type" value="Genomic_DNA"/>
</dbReference>
<gene>
    <name evidence="2" type="ORF">J7302_12785</name>
</gene>
<dbReference type="PANTHER" id="PTHR43617">
    <property type="entry name" value="L-AMINO ACID N-ACETYLTRANSFERASE"/>
    <property type="match status" value="1"/>
</dbReference>
<dbReference type="Proteomes" id="UP001519667">
    <property type="component" value="Unassembled WGS sequence"/>
</dbReference>
<dbReference type="InterPro" id="IPR050276">
    <property type="entry name" value="MshD_Acetyltransferase"/>
</dbReference>
<accession>A0ABS5XH23</accession>
<sequence>MPLVIRTESPADCAAIEHLTAAAFEHAPHTNHTEQFIVNALRRAGQLSISLVAADDDQIVGHVALSPVSISSGATNWFGLGPISVLPARQGEGIGTLLMEAALADLQRRGAAGCVLLGDPAFYQRFGFVARPELVLPGVPAEYFQAVSFSETWPVGDVSYHEAFNATV</sequence>
<name>A0ABS5XH23_9GAMM</name>
<evidence type="ECO:0000313" key="3">
    <source>
        <dbReference type="Proteomes" id="UP001519667"/>
    </source>
</evidence>
<dbReference type="InterPro" id="IPR000182">
    <property type="entry name" value="GNAT_dom"/>
</dbReference>
<feature type="domain" description="N-acetyltransferase" evidence="1">
    <location>
        <begin position="3"/>
        <end position="154"/>
    </location>
</feature>
<evidence type="ECO:0000313" key="2">
    <source>
        <dbReference type="EMBL" id="MBT8766993.1"/>
    </source>
</evidence>
<evidence type="ECO:0000259" key="1">
    <source>
        <dbReference type="PROSITE" id="PS51186"/>
    </source>
</evidence>
<dbReference type="RefSeq" id="WP_215374907.1">
    <property type="nucleotide sequence ID" value="NZ_JAGTIS010000006.1"/>
</dbReference>
<organism evidence="2 3">
    <name type="scientific">Metapseudomonas boanensis</name>
    <dbReference type="NCBI Taxonomy" id="2822138"/>
    <lineage>
        <taxon>Bacteria</taxon>
        <taxon>Pseudomonadati</taxon>
        <taxon>Pseudomonadota</taxon>
        <taxon>Gammaproteobacteria</taxon>
        <taxon>Pseudomonadales</taxon>
        <taxon>Pseudomonadaceae</taxon>
        <taxon>Metapseudomonas</taxon>
    </lineage>
</organism>